<proteinExistence type="predicted"/>
<protein>
    <submittedName>
        <fullName evidence="2">Uncharacterized protein</fullName>
    </submittedName>
</protein>
<keyword evidence="1" id="KW-0812">Transmembrane</keyword>
<dbReference type="AlphaFoldDB" id="X1Q195"/>
<evidence type="ECO:0000256" key="1">
    <source>
        <dbReference type="SAM" id="Phobius"/>
    </source>
</evidence>
<feature type="transmembrane region" description="Helical" evidence="1">
    <location>
        <begin position="12"/>
        <end position="35"/>
    </location>
</feature>
<feature type="non-terminal residue" evidence="2">
    <location>
        <position position="97"/>
    </location>
</feature>
<dbReference type="EMBL" id="BARW01002981">
    <property type="protein sequence ID" value="GAI61968.1"/>
    <property type="molecule type" value="Genomic_DNA"/>
</dbReference>
<evidence type="ECO:0000313" key="2">
    <source>
        <dbReference type="EMBL" id="GAI61968.1"/>
    </source>
</evidence>
<name>X1Q195_9ZZZZ</name>
<organism evidence="2">
    <name type="scientific">marine sediment metagenome</name>
    <dbReference type="NCBI Taxonomy" id="412755"/>
    <lineage>
        <taxon>unclassified sequences</taxon>
        <taxon>metagenomes</taxon>
        <taxon>ecological metagenomes</taxon>
    </lineage>
</organism>
<keyword evidence="1" id="KW-1133">Transmembrane helix</keyword>
<accession>X1Q195</accession>
<reference evidence="2" key="1">
    <citation type="journal article" date="2014" name="Front. Microbiol.">
        <title>High frequency of phylogenetically diverse reductive dehalogenase-homologous genes in deep subseafloor sedimentary metagenomes.</title>
        <authorList>
            <person name="Kawai M."/>
            <person name="Futagami T."/>
            <person name="Toyoda A."/>
            <person name="Takaki Y."/>
            <person name="Nishi S."/>
            <person name="Hori S."/>
            <person name="Arai W."/>
            <person name="Tsubouchi T."/>
            <person name="Morono Y."/>
            <person name="Uchiyama I."/>
            <person name="Ito T."/>
            <person name="Fujiyama A."/>
            <person name="Inagaki F."/>
            <person name="Takami H."/>
        </authorList>
    </citation>
    <scope>NUCLEOTIDE SEQUENCE</scope>
    <source>
        <strain evidence="2">Expedition CK06-06</strain>
    </source>
</reference>
<gene>
    <name evidence="2" type="ORF">S12H4_07890</name>
</gene>
<keyword evidence="1" id="KW-0472">Membrane</keyword>
<sequence length="97" mass="10869">MVGIFARNIREASSYITPIYMLTIFLGIISISQGIELTGKMFLVPVLNSSFVFKELLMGKIYWSHIITTFSANIIIAGIALFGATRLFSKEEVLFRS</sequence>
<comment type="caution">
    <text evidence="2">The sequence shown here is derived from an EMBL/GenBank/DDBJ whole genome shotgun (WGS) entry which is preliminary data.</text>
</comment>
<feature type="transmembrane region" description="Helical" evidence="1">
    <location>
        <begin position="61"/>
        <end position="88"/>
    </location>
</feature>